<sequence>MENTTTCINCEQATVGKFCHNCGQKQGVSRLTWSTVFGELQKRMFGFDNNFLRTMKDLTIRPHVVINSIIEGNRIKYVGPVGYYFVMITIYILFMSIINVDMSEMMGTVSGTINSDATESQVIFQNKLNQFIVNNFKLISFLMMPFFIFGVWLVFKNKGYNFLETSVINFFGQAHPLWASIILVIVYKVTGDSTSFLAMSSITYLYLLFIIAAFYKGNKVWNFIKAIFSLILGLVFIMLFSFLLIFVIGIVNPEMIKGFAN</sequence>
<protein>
    <submittedName>
        <fullName evidence="2">DUF3667 domain-containing protein</fullName>
    </submittedName>
</protein>
<feature type="transmembrane region" description="Helical" evidence="1">
    <location>
        <begin position="167"/>
        <end position="190"/>
    </location>
</feature>
<dbReference type="Pfam" id="PF12412">
    <property type="entry name" value="DUF3667"/>
    <property type="match status" value="1"/>
</dbReference>
<dbReference type="AlphaFoldDB" id="A0A934WUW3"/>
<evidence type="ECO:0000256" key="1">
    <source>
        <dbReference type="SAM" id="Phobius"/>
    </source>
</evidence>
<accession>A0A934WUW3</accession>
<organism evidence="2 3">
    <name type="scientific">Marivirga aurantiaca</name>
    <dbReference type="NCBI Taxonomy" id="2802615"/>
    <lineage>
        <taxon>Bacteria</taxon>
        <taxon>Pseudomonadati</taxon>
        <taxon>Bacteroidota</taxon>
        <taxon>Cytophagia</taxon>
        <taxon>Cytophagales</taxon>
        <taxon>Marivirgaceae</taxon>
        <taxon>Marivirga</taxon>
    </lineage>
</organism>
<feature type="transmembrane region" description="Helical" evidence="1">
    <location>
        <begin position="81"/>
        <end position="100"/>
    </location>
</feature>
<dbReference type="EMBL" id="JAEQBW010000001">
    <property type="protein sequence ID" value="MBK6263417.1"/>
    <property type="molecule type" value="Genomic_DNA"/>
</dbReference>
<evidence type="ECO:0000313" key="2">
    <source>
        <dbReference type="EMBL" id="MBK6263417.1"/>
    </source>
</evidence>
<dbReference type="Proteomes" id="UP000611723">
    <property type="component" value="Unassembled WGS sequence"/>
</dbReference>
<keyword evidence="1" id="KW-1133">Transmembrane helix</keyword>
<proteinExistence type="predicted"/>
<feature type="transmembrane region" description="Helical" evidence="1">
    <location>
        <begin position="227"/>
        <end position="251"/>
    </location>
</feature>
<dbReference type="InterPro" id="IPR022134">
    <property type="entry name" value="DUF3667"/>
</dbReference>
<keyword evidence="1" id="KW-0472">Membrane</keyword>
<feature type="transmembrane region" description="Helical" evidence="1">
    <location>
        <begin position="136"/>
        <end position="155"/>
    </location>
</feature>
<name>A0A934WUW3_9BACT</name>
<feature type="transmembrane region" description="Helical" evidence="1">
    <location>
        <begin position="196"/>
        <end position="215"/>
    </location>
</feature>
<dbReference type="RefSeq" id="WP_201429106.1">
    <property type="nucleotide sequence ID" value="NZ_JAEQBW010000001.1"/>
</dbReference>
<comment type="caution">
    <text evidence="2">The sequence shown here is derived from an EMBL/GenBank/DDBJ whole genome shotgun (WGS) entry which is preliminary data.</text>
</comment>
<keyword evidence="3" id="KW-1185">Reference proteome</keyword>
<keyword evidence="1" id="KW-0812">Transmembrane</keyword>
<evidence type="ECO:0000313" key="3">
    <source>
        <dbReference type="Proteomes" id="UP000611723"/>
    </source>
</evidence>
<reference evidence="2" key="1">
    <citation type="submission" date="2021-01" db="EMBL/GenBank/DDBJ databases">
        <title>Marivirga aurantiaca sp. nov., isolated from intertidal surface sediments.</title>
        <authorList>
            <person name="Zhang M."/>
        </authorList>
    </citation>
    <scope>NUCLEOTIDE SEQUENCE</scope>
    <source>
        <strain evidence="2">S37H4</strain>
    </source>
</reference>
<gene>
    <name evidence="2" type="ORF">JKA74_00105</name>
</gene>